<protein>
    <submittedName>
        <fullName evidence="1">Uncharacterized protein</fullName>
    </submittedName>
</protein>
<dbReference type="Proteomes" id="UP000078200">
    <property type="component" value="Unassembled WGS sequence"/>
</dbReference>
<dbReference type="AlphaFoldDB" id="A0A1A9VX91"/>
<accession>A0A1A9VX91</accession>
<name>A0A1A9VX91_GLOAU</name>
<sequence>MTKDDSMTIDYLDKRTNLKIKLNISEGVHVAENPVENACTNICTKTYMLIHILIRCVKQASKLKLKTRLVFSEASAKGFVTAGRKLVDVVFCCSSLPCFLRYCWKKSDSEYSPSDSSFFRFTTLL</sequence>
<reference evidence="1" key="1">
    <citation type="submission" date="2020-05" db="UniProtKB">
        <authorList>
            <consortium name="EnsemblMetazoa"/>
        </authorList>
    </citation>
    <scope>IDENTIFICATION</scope>
    <source>
        <strain evidence="1">TTRI</strain>
    </source>
</reference>
<dbReference type="VEuPathDB" id="VectorBase:GAUT050572"/>
<evidence type="ECO:0000313" key="2">
    <source>
        <dbReference type="Proteomes" id="UP000078200"/>
    </source>
</evidence>
<proteinExistence type="predicted"/>
<organism evidence="1 2">
    <name type="scientific">Glossina austeni</name>
    <name type="common">Savannah tsetse fly</name>
    <dbReference type="NCBI Taxonomy" id="7395"/>
    <lineage>
        <taxon>Eukaryota</taxon>
        <taxon>Metazoa</taxon>
        <taxon>Ecdysozoa</taxon>
        <taxon>Arthropoda</taxon>
        <taxon>Hexapoda</taxon>
        <taxon>Insecta</taxon>
        <taxon>Pterygota</taxon>
        <taxon>Neoptera</taxon>
        <taxon>Endopterygota</taxon>
        <taxon>Diptera</taxon>
        <taxon>Brachycera</taxon>
        <taxon>Muscomorpha</taxon>
        <taxon>Hippoboscoidea</taxon>
        <taxon>Glossinidae</taxon>
        <taxon>Glossina</taxon>
    </lineage>
</organism>
<dbReference type="EnsemblMetazoa" id="GAUT050572-RA">
    <property type="protein sequence ID" value="GAUT050572-PA"/>
    <property type="gene ID" value="GAUT050572"/>
</dbReference>
<keyword evidence="2" id="KW-1185">Reference proteome</keyword>
<evidence type="ECO:0000313" key="1">
    <source>
        <dbReference type="EnsemblMetazoa" id="GAUT050572-PA"/>
    </source>
</evidence>